<dbReference type="Proteomes" id="UP000828390">
    <property type="component" value="Unassembled WGS sequence"/>
</dbReference>
<proteinExistence type="predicted"/>
<organism evidence="3 4">
    <name type="scientific">Dreissena polymorpha</name>
    <name type="common">Zebra mussel</name>
    <name type="synonym">Mytilus polymorpha</name>
    <dbReference type="NCBI Taxonomy" id="45954"/>
    <lineage>
        <taxon>Eukaryota</taxon>
        <taxon>Metazoa</taxon>
        <taxon>Spiralia</taxon>
        <taxon>Lophotrochozoa</taxon>
        <taxon>Mollusca</taxon>
        <taxon>Bivalvia</taxon>
        <taxon>Autobranchia</taxon>
        <taxon>Heteroconchia</taxon>
        <taxon>Euheterodonta</taxon>
        <taxon>Imparidentia</taxon>
        <taxon>Neoheterodontei</taxon>
        <taxon>Myida</taxon>
        <taxon>Dreissenoidea</taxon>
        <taxon>Dreissenidae</taxon>
        <taxon>Dreissena</taxon>
    </lineage>
</organism>
<reference evidence="3" key="2">
    <citation type="submission" date="2020-11" db="EMBL/GenBank/DDBJ databases">
        <authorList>
            <person name="McCartney M.A."/>
            <person name="Auch B."/>
            <person name="Kono T."/>
            <person name="Mallez S."/>
            <person name="Becker A."/>
            <person name="Gohl D.M."/>
            <person name="Silverstein K.A.T."/>
            <person name="Koren S."/>
            <person name="Bechman K.B."/>
            <person name="Herman A."/>
            <person name="Abrahante J.E."/>
            <person name="Garbe J."/>
        </authorList>
    </citation>
    <scope>NUCLEOTIDE SEQUENCE</scope>
    <source>
        <strain evidence="3">Duluth1</strain>
        <tissue evidence="3">Whole animal</tissue>
    </source>
</reference>
<evidence type="ECO:0000313" key="3">
    <source>
        <dbReference type="EMBL" id="KAH3749462.1"/>
    </source>
</evidence>
<comment type="caution">
    <text evidence="3">The sequence shown here is derived from an EMBL/GenBank/DDBJ whole genome shotgun (WGS) entry which is preliminary data.</text>
</comment>
<feature type="region of interest" description="Disordered" evidence="1">
    <location>
        <begin position="1"/>
        <end position="85"/>
    </location>
</feature>
<evidence type="ECO:0000259" key="2">
    <source>
        <dbReference type="PROSITE" id="PS50030"/>
    </source>
</evidence>
<dbReference type="EMBL" id="JAIWYP010000010">
    <property type="protein sequence ID" value="KAH3749462.1"/>
    <property type="molecule type" value="Genomic_DNA"/>
</dbReference>
<feature type="domain" description="UBA" evidence="2">
    <location>
        <begin position="84"/>
        <end position="125"/>
    </location>
</feature>
<dbReference type="Gene3D" id="1.10.8.10">
    <property type="entry name" value="DNA helicase RuvA subunit, C-terminal domain"/>
    <property type="match status" value="1"/>
</dbReference>
<name>A0A9D4DGZ0_DREPO</name>
<dbReference type="PROSITE" id="PS50030">
    <property type="entry name" value="UBA"/>
    <property type="match status" value="1"/>
</dbReference>
<dbReference type="InterPro" id="IPR009060">
    <property type="entry name" value="UBA-like_sf"/>
</dbReference>
<dbReference type="CDD" id="cd14319">
    <property type="entry name" value="UBA_NBR1"/>
    <property type="match status" value="1"/>
</dbReference>
<gene>
    <name evidence="3" type="ORF">DPMN_183960</name>
</gene>
<sequence length="132" mass="15146">MAMKSDENSKQPPKGWKPAGTQYVAPDESGYIPQKSDWTPRKRDFKPPKSDCKPAKPEYKPPKLECKPPEENQAAAPKNQWTSPTADRPMARLMEMGFFDTALNQRLLVKFDNNIQKVVQELLTLKNKDWSQ</sequence>
<accession>A0A9D4DGZ0</accession>
<feature type="compositionally biased region" description="Basic and acidic residues" evidence="1">
    <location>
        <begin position="38"/>
        <end position="70"/>
    </location>
</feature>
<evidence type="ECO:0000256" key="1">
    <source>
        <dbReference type="SAM" id="MobiDB-lite"/>
    </source>
</evidence>
<keyword evidence="4" id="KW-1185">Reference proteome</keyword>
<evidence type="ECO:0000313" key="4">
    <source>
        <dbReference type="Proteomes" id="UP000828390"/>
    </source>
</evidence>
<reference evidence="3" key="1">
    <citation type="journal article" date="2019" name="bioRxiv">
        <title>The Genome of the Zebra Mussel, Dreissena polymorpha: A Resource for Invasive Species Research.</title>
        <authorList>
            <person name="McCartney M.A."/>
            <person name="Auch B."/>
            <person name="Kono T."/>
            <person name="Mallez S."/>
            <person name="Zhang Y."/>
            <person name="Obille A."/>
            <person name="Becker A."/>
            <person name="Abrahante J.E."/>
            <person name="Garbe J."/>
            <person name="Badalamenti J.P."/>
            <person name="Herman A."/>
            <person name="Mangelson H."/>
            <person name="Liachko I."/>
            <person name="Sullivan S."/>
            <person name="Sone E.D."/>
            <person name="Koren S."/>
            <person name="Silverstein K.A.T."/>
            <person name="Beckman K.B."/>
            <person name="Gohl D.M."/>
        </authorList>
    </citation>
    <scope>NUCLEOTIDE SEQUENCE</scope>
    <source>
        <strain evidence="3">Duluth1</strain>
        <tissue evidence="3">Whole animal</tissue>
    </source>
</reference>
<dbReference type="SUPFAM" id="SSF46934">
    <property type="entry name" value="UBA-like"/>
    <property type="match status" value="1"/>
</dbReference>
<dbReference type="AlphaFoldDB" id="A0A9D4DGZ0"/>
<dbReference type="InterPro" id="IPR015940">
    <property type="entry name" value="UBA"/>
</dbReference>
<protein>
    <recommendedName>
        <fullName evidence="2">UBA domain-containing protein</fullName>
    </recommendedName>
</protein>